<dbReference type="InterPro" id="IPR043502">
    <property type="entry name" value="DNA/RNA_pol_sf"/>
</dbReference>
<reference evidence="4 5" key="1">
    <citation type="submission" date="2020-08" db="EMBL/GenBank/DDBJ databases">
        <title>Genomic Encyclopedia of Type Strains, Phase IV (KMG-IV): sequencing the most valuable type-strain genomes for metagenomic binning, comparative biology and taxonomic classification.</title>
        <authorList>
            <person name="Goeker M."/>
        </authorList>
    </citation>
    <scope>NUCLEOTIDE SEQUENCE [LARGE SCALE GENOMIC DNA]</scope>
    <source>
        <strain evidence="4 5">DSM 103733</strain>
    </source>
</reference>
<dbReference type="InterPro" id="IPR043128">
    <property type="entry name" value="Rev_trsase/Diguanyl_cyclase"/>
</dbReference>
<evidence type="ECO:0000313" key="5">
    <source>
        <dbReference type="Proteomes" id="UP000538666"/>
    </source>
</evidence>
<evidence type="ECO:0000259" key="3">
    <source>
        <dbReference type="PROSITE" id="PS50173"/>
    </source>
</evidence>
<gene>
    <name evidence="4" type="ORF">HNQ77_002358</name>
</gene>
<evidence type="ECO:0000313" key="4">
    <source>
        <dbReference type="EMBL" id="MBB6144406.1"/>
    </source>
</evidence>
<dbReference type="Gene3D" id="3.30.70.270">
    <property type="match status" value="1"/>
</dbReference>
<sequence length="507" mass="56088">MYACLYIPSFPAQAVLRLQPDLRRQPVVILDGEAPRETVLSTNMLARRLGLMSGMTRLQTESFPQVHSLRRSQTQESVTKGALLECAASFSPLVEAVQTIFSNEPGQAVVLDIRGTDGLFGSPEALALKLRKRAGAYGLLANVATSVNFHAATCIARGVLGVNSIRAGDEAAALASLPLDVLDLSPEMADTFRSWGIRNCGMLAKLPERDLVARVGFEGQHLRALARGEHPHHFVPIEPDFRSQLIETIELEHPVELLEPLLFLYARLLDQLLVRVQTRSLAIASIEVQLRLDGHANDAQLHHTRTIRPALPSEDSRRLLKLVQLDMEAHPPLAAVLAIEMRIEAAKPHTAQHGLFLPQGPEPDSLEVTLARLKKLLGEDRVGAAQLLDTRRDEGFVMRRFAPPPQRNGLIPEVAANLPAAFRVCRPPLAIGTTLHGNQPVAVSIDRESFDVVTRAGPWRRSGEWWSQANWCREEWDVLLSDKATQKVCRIAHDPSSHCWYLVGTYD</sequence>
<dbReference type="RefSeq" id="WP_050058966.1">
    <property type="nucleotide sequence ID" value="NZ_JACHEK010000004.1"/>
</dbReference>
<comment type="caution">
    <text evidence="4">The sequence shown here is derived from an EMBL/GenBank/DDBJ whole genome shotgun (WGS) entry which is preliminary data.</text>
</comment>
<organism evidence="4 5">
    <name type="scientific">Silvibacterium bohemicum</name>
    <dbReference type="NCBI Taxonomy" id="1577686"/>
    <lineage>
        <taxon>Bacteria</taxon>
        <taxon>Pseudomonadati</taxon>
        <taxon>Acidobacteriota</taxon>
        <taxon>Terriglobia</taxon>
        <taxon>Terriglobales</taxon>
        <taxon>Acidobacteriaceae</taxon>
        <taxon>Silvibacterium</taxon>
    </lineage>
</organism>
<keyword evidence="2" id="KW-0227">DNA damage</keyword>
<dbReference type="EMBL" id="JACHEK010000004">
    <property type="protein sequence ID" value="MBB6144406.1"/>
    <property type="molecule type" value="Genomic_DNA"/>
</dbReference>
<protein>
    <submittedName>
        <fullName evidence="4">Protein ImuB</fullName>
    </submittedName>
</protein>
<dbReference type="OrthoDB" id="106651at2"/>
<dbReference type="Gene3D" id="3.40.1170.60">
    <property type="match status" value="1"/>
</dbReference>
<feature type="domain" description="UmuC" evidence="3">
    <location>
        <begin position="2"/>
        <end position="55"/>
    </location>
</feature>
<keyword evidence="5" id="KW-1185">Reference proteome</keyword>
<dbReference type="Proteomes" id="UP000538666">
    <property type="component" value="Unassembled WGS sequence"/>
</dbReference>
<dbReference type="InterPro" id="IPR050356">
    <property type="entry name" value="SulA_CellDiv_inhibitor"/>
</dbReference>
<dbReference type="AlphaFoldDB" id="A0A841JSW4"/>
<dbReference type="PANTHER" id="PTHR35369:SF2">
    <property type="entry name" value="BLR3025 PROTEIN"/>
    <property type="match status" value="1"/>
</dbReference>
<dbReference type="GO" id="GO:0006281">
    <property type="term" value="P:DNA repair"/>
    <property type="evidence" value="ECO:0007669"/>
    <property type="project" value="InterPro"/>
</dbReference>
<proteinExistence type="inferred from homology"/>
<dbReference type="Pfam" id="PF00817">
    <property type="entry name" value="IMS"/>
    <property type="match status" value="1"/>
</dbReference>
<dbReference type="InterPro" id="IPR001126">
    <property type="entry name" value="UmuC"/>
</dbReference>
<dbReference type="SUPFAM" id="SSF56672">
    <property type="entry name" value="DNA/RNA polymerases"/>
    <property type="match status" value="1"/>
</dbReference>
<evidence type="ECO:0000256" key="1">
    <source>
        <dbReference type="ARBA" id="ARBA00010945"/>
    </source>
</evidence>
<dbReference type="PROSITE" id="PS50173">
    <property type="entry name" value="UMUC"/>
    <property type="match status" value="1"/>
</dbReference>
<evidence type="ECO:0000256" key="2">
    <source>
        <dbReference type="ARBA" id="ARBA00022763"/>
    </source>
</evidence>
<comment type="similarity">
    <text evidence="1">Belongs to the DNA polymerase type-Y family.</text>
</comment>
<name>A0A841JSW4_9BACT</name>
<accession>A0A841JSW4</accession>
<dbReference type="PANTHER" id="PTHR35369">
    <property type="entry name" value="BLR3025 PROTEIN-RELATED"/>
    <property type="match status" value="1"/>
</dbReference>